<dbReference type="Pfam" id="PF06325">
    <property type="entry name" value="PrmA"/>
    <property type="match status" value="1"/>
</dbReference>
<dbReference type="STRING" id="7574.A0A1S3J5G5"/>
<dbReference type="FunFam" id="3.40.50.150:FF:000070">
    <property type="entry name" value="Protein arginine N-methyltransferase 7"/>
    <property type="match status" value="2"/>
</dbReference>
<dbReference type="Pfam" id="PF22528">
    <property type="entry name" value="PRMT_C"/>
    <property type="match status" value="3"/>
</dbReference>
<dbReference type="InParanoid" id="A0A1S3J5G5"/>
<organism evidence="8 9">
    <name type="scientific">Lingula anatina</name>
    <name type="common">Brachiopod</name>
    <name type="synonym">Lingula unguis</name>
    <dbReference type="NCBI Taxonomy" id="7574"/>
    <lineage>
        <taxon>Eukaryota</taxon>
        <taxon>Metazoa</taxon>
        <taxon>Spiralia</taxon>
        <taxon>Lophotrochozoa</taxon>
        <taxon>Brachiopoda</taxon>
        <taxon>Linguliformea</taxon>
        <taxon>Lingulata</taxon>
        <taxon>Lingulida</taxon>
        <taxon>Linguloidea</taxon>
        <taxon>Lingulidae</taxon>
        <taxon>Lingula</taxon>
    </lineage>
</organism>
<feature type="domain" description="Protein arginine N-methyltransferase" evidence="7">
    <location>
        <begin position="529"/>
        <end position="700"/>
    </location>
</feature>
<keyword evidence="5" id="KW-0677">Repeat</keyword>
<evidence type="ECO:0000313" key="9">
    <source>
        <dbReference type="RefSeq" id="XP_013405662.1"/>
    </source>
</evidence>
<dbReference type="CDD" id="cd02440">
    <property type="entry name" value="AdoMet_MTases"/>
    <property type="match status" value="1"/>
</dbReference>
<dbReference type="SUPFAM" id="SSF53335">
    <property type="entry name" value="S-adenosyl-L-methionine-dependent methyltransferases"/>
    <property type="match status" value="3"/>
</dbReference>
<keyword evidence="2 6" id="KW-0489">Methyltransferase</keyword>
<evidence type="ECO:0000259" key="7">
    <source>
        <dbReference type="Pfam" id="PF22528"/>
    </source>
</evidence>
<dbReference type="InterPro" id="IPR025799">
    <property type="entry name" value="Arg_MeTrfase"/>
</dbReference>
<evidence type="ECO:0000256" key="4">
    <source>
        <dbReference type="ARBA" id="ARBA00022691"/>
    </source>
</evidence>
<dbReference type="PANTHER" id="PTHR11006">
    <property type="entry name" value="PROTEIN ARGININE N-METHYLTRANSFERASE"/>
    <property type="match status" value="1"/>
</dbReference>
<dbReference type="KEGG" id="lak:106170363"/>
<dbReference type="Gene3D" id="2.70.160.11">
    <property type="entry name" value="Hnrnp arginine n-methyltransferase1"/>
    <property type="match status" value="3"/>
</dbReference>
<protein>
    <recommendedName>
        <fullName evidence="1">Protein arginine N-methyltransferase 7</fullName>
    </recommendedName>
</protein>
<dbReference type="GO" id="GO:0016274">
    <property type="term" value="F:protein-arginine N-methyltransferase activity"/>
    <property type="evidence" value="ECO:0007669"/>
    <property type="project" value="InterPro"/>
</dbReference>
<dbReference type="RefSeq" id="XP_013405662.1">
    <property type="nucleotide sequence ID" value="XM_013550208.1"/>
</dbReference>
<reference evidence="9" key="1">
    <citation type="submission" date="2025-08" db="UniProtKB">
        <authorList>
            <consortium name="RefSeq"/>
        </authorList>
    </citation>
    <scope>IDENTIFICATION</scope>
    <source>
        <tissue evidence="9">Gonads</tissue>
    </source>
</reference>
<dbReference type="GO" id="GO:0032259">
    <property type="term" value="P:methylation"/>
    <property type="evidence" value="ECO:0007669"/>
    <property type="project" value="UniProtKB-KW"/>
</dbReference>
<keyword evidence="8" id="KW-1185">Reference proteome</keyword>
<dbReference type="PROSITE" id="PS51678">
    <property type="entry name" value="SAM_MT_PRMT"/>
    <property type="match status" value="3"/>
</dbReference>
<dbReference type="AlphaFoldDB" id="A0A1S3J5G5"/>
<dbReference type="Gene3D" id="3.40.50.150">
    <property type="entry name" value="Vaccinia Virus protein VP39"/>
    <property type="match status" value="3"/>
</dbReference>
<dbReference type="Proteomes" id="UP000085678">
    <property type="component" value="Unplaced"/>
</dbReference>
<dbReference type="PANTHER" id="PTHR11006:SF4">
    <property type="entry name" value="PROTEIN ARGININE N-METHYLTRANSFERASE 7"/>
    <property type="match status" value="1"/>
</dbReference>
<dbReference type="FunFam" id="3.40.50.150:FF:000071">
    <property type="entry name" value="Protein arginine N-methyltransferase 7"/>
    <property type="match status" value="1"/>
</dbReference>
<evidence type="ECO:0000256" key="3">
    <source>
        <dbReference type="ARBA" id="ARBA00022679"/>
    </source>
</evidence>
<sequence length="987" mass="110714">MLRAKCVFFILRNLTMSSKNVFVPRINPVTGESEWIPQNENYDYYQEIARSAYADMLHDTERNKKYELALKKAIDRMHSQGKPANVLDIGTGTGLLSMMAARHGADSITACEAFHPMAKCAKEVIKTNGFEEKINLISKRSTEITVGPGGDMPHRANILVTEVFDTELIGEGGLGTFHHAHQVLLEDDCTVVPTSANVYAQVVNSDFVRKWNTIQPLDIPGHMTIQPPQEITKYDGTASLHDLQLDQISTDLFQPITDPVCIFRFDFSGKTKIEFQRWMSKLVETLASGRCDAIFMWWDLQMDVDGDVLLSCAPRWAHPEPQAMQWRDHWMQAIFYPSNVCNVEKGGQVLIHSIHDEYSWWFDVRTPNDNMNNLCKEIPAGSSGLHLVCSRPRLGMLNDCHRREAYIGALRKVIKEDSICLCVSDGSQLPLIAAALGAKKVYVTETSPASRTLSRDYVKSNNLDSVVTILDKSPGDITQEDLGGNKITLCMAEPYFYSSLLHWHNLYFWYSWSHLSDLMVDSVTILPRRAILKAAAMEFDNLWKIRAPVGNCEGFDLGQFDQLIEKACDISDDSVEPQPLWEYPGTAVSTPFTLLELDMTTPVSQITHPIRNEGTIALQGSDTCHGVAIWMEYDLDDDHTVCTGPRGQQVQPGVKVNWDYYTRQGVHLFKTPVKVTSKTSVTFSALFNPSDGDVKLTFNVIKEDSICLCVSDGSQLPLIAAALGAKKVYVTETSPASRTLSRDYVKSNNLDSVVTILDKSPGDITQEDLGGNKITLFMAEPYFYSSLLHWHNLYFWYSWSHLSDLMVDSVTILPRRAILKAVAMEFDNLWKIRAPVGNCEGFDLGQFDQLIEKACDISDDSVEPQPLWEYPGTAVSTPFTLLELDMTTPVSQITHLIRNEGTIALQGSDTCHGVAIWMEYDLDDDHTVCTGPRGQQVQPGVKVNWDYYTRQGVHLFKTPVKVTPRTSVTFSALFNPSDGDVKLNFNV</sequence>
<evidence type="ECO:0000256" key="1">
    <source>
        <dbReference type="ARBA" id="ARBA00018773"/>
    </source>
</evidence>
<dbReference type="GeneID" id="106170363"/>
<evidence type="ECO:0000313" key="8">
    <source>
        <dbReference type="Proteomes" id="UP000085678"/>
    </source>
</evidence>
<evidence type="ECO:0000256" key="2">
    <source>
        <dbReference type="ARBA" id="ARBA00022603"/>
    </source>
</evidence>
<evidence type="ECO:0000256" key="5">
    <source>
        <dbReference type="ARBA" id="ARBA00022737"/>
    </source>
</evidence>
<feature type="domain" description="Protein arginine N-methyltransferase" evidence="7">
    <location>
        <begin position="817"/>
        <end position="986"/>
    </location>
</feature>
<evidence type="ECO:0000256" key="6">
    <source>
        <dbReference type="PROSITE-ProRule" id="PRU01015"/>
    </source>
</evidence>
<gene>
    <name evidence="9" type="primary">LOC106170363</name>
</gene>
<accession>A0A1S3J5G5</accession>
<dbReference type="InterPro" id="IPR029063">
    <property type="entry name" value="SAM-dependent_MTases_sf"/>
</dbReference>
<keyword evidence="3 6" id="KW-0808">Transferase</keyword>
<keyword evidence="4 6" id="KW-0949">S-adenosyl-L-methionine</keyword>
<dbReference type="OrthoDB" id="412876at2759"/>
<proteinExistence type="predicted"/>
<name>A0A1S3J5G5_LINAN</name>
<dbReference type="FunCoup" id="A0A1S3J5G5">
    <property type="interactions" value="2466"/>
</dbReference>
<feature type="domain" description="Protein arginine N-methyltransferase" evidence="7">
    <location>
        <begin position="238"/>
        <end position="350"/>
    </location>
</feature>
<dbReference type="InterPro" id="IPR055135">
    <property type="entry name" value="PRMT_dom"/>
</dbReference>
<dbReference type="GO" id="GO:0042054">
    <property type="term" value="F:histone methyltransferase activity"/>
    <property type="evidence" value="ECO:0007669"/>
    <property type="project" value="TreeGrafter"/>
</dbReference>